<evidence type="ECO:0000313" key="8">
    <source>
        <dbReference type="Proteomes" id="UP000467841"/>
    </source>
</evidence>
<dbReference type="GO" id="GO:0003677">
    <property type="term" value="F:DNA binding"/>
    <property type="evidence" value="ECO:0007669"/>
    <property type="project" value="UniProtKB-KW"/>
</dbReference>
<dbReference type="PANTHER" id="PTHR31674">
    <property type="entry name" value="B3 DOMAIN-CONTAINING PROTEIN REM-LIKE 3-RELATED"/>
    <property type="match status" value="1"/>
</dbReference>
<keyword evidence="3" id="KW-0238">DNA-binding</keyword>
<dbReference type="InterPro" id="IPR039218">
    <property type="entry name" value="REM_fam"/>
</dbReference>
<comment type="caution">
    <text evidence="7">The sequence shown here is derived from an EMBL/GenBank/DDBJ whole genome shotgun (WGS) entry which is preliminary data.</text>
</comment>
<evidence type="ECO:0000256" key="1">
    <source>
        <dbReference type="ARBA" id="ARBA00004123"/>
    </source>
</evidence>
<gene>
    <name evidence="7" type="ORF">MERR_LOCUS20252</name>
</gene>
<evidence type="ECO:0000259" key="6">
    <source>
        <dbReference type="PROSITE" id="PS50863"/>
    </source>
</evidence>
<evidence type="ECO:0000256" key="2">
    <source>
        <dbReference type="ARBA" id="ARBA00023015"/>
    </source>
</evidence>
<protein>
    <recommendedName>
        <fullName evidence="6">TF-B3 domain-containing protein</fullName>
    </recommendedName>
</protein>
<dbReference type="SMART" id="SM01019">
    <property type="entry name" value="B3"/>
    <property type="match status" value="1"/>
</dbReference>
<dbReference type="CDD" id="cd10017">
    <property type="entry name" value="B3_DNA"/>
    <property type="match status" value="1"/>
</dbReference>
<keyword evidence="2" id="KW-0805">Transcription regulation</keyword>
<dbReference type="EMBL" id="CACVBM020001129">
    <property type="protein sequence ID" value="CAA7033017.1"/>
    <property type="molecule type" value="Genomic_DNA"/>
</dbReference>
<proteinExistence type="predicted"/>
<dbReference type="InterPro" id="IPR003340">
    <property type="entry name" value="B3_DNA-bd"/>
</dbReference>
<accession>A0A6D2IV12</accession>
<dbReference type="PROSITE" id="PS50863">
    <property type="entry name" value="B3"/>
    <property type="match status" value="1"/>
</dbReference>
<dbReference type="GO" id="GO:0005634">
    <property type="term" value="C:nucleus"/>
    <property type="evidence" value="ECO:0007669"/>
    <property type="project" value="UniProtKB-SubCell"/>
</dbReference>
<comment type="subcellular location">
    <subcellularLocation>
        <location evidence="1">Nucleus</location>
    </subcellularLocation>
</comment>
<dbReference type="PANTHER" id="PTHR31674:SF41">
    <property type="entry name" value="B3 DOMAIN-CONTAINING PROTEIN REM-LIKE 1-RELATED"/>
    <property type="match status" value="1"/>
</dbReference>
<evidence type="ECO:0000256" key="4">
    <source>
        <dbReference type="ARBA" id="ARBA00023163"/>
    </source>
</evidence>
<dbReference type="Proteomes" id="UP000467841">
    <property type="component" value="Unassembled WGS sequence"/>
</dbReference>
<keyword evidence="8" id="KW-1185">Reference proteome</keyword>
<dbReference type="OrthoDB" id="1037838at2759"/>
<sequence length="124" mass="13933">MCLENEEYGCYSVPNKRDSFSPIQNRFVTLTLVHEDVKACKLHLPSQFMKDNSINKLGKMTILGENKMEMSGCLLSRDGIVALEDGWDEFCEANGVKLGDSFTLEFVHEQDTTPALKFCSICGE</sequence>
<feature type="domain" description="TF-B3" evidence="6">
    <location>
        <begin position="27"/>
        <end position="122"/>
    </location>
</feature>
<dbReference type="Pfam" id="PF02362">
    <property type="entry name" value="B3"/>
    <property type="match status" value="1"/>
</dbReference>
<evidence type="ECO:0000313" key="7">
    <source>
        <dbReference type="EMBL" id="CAA7033017.1"/>
    </source>
</evidence>
<keyword evidence="4" id="KW-0804">Transcription</keyword>
<dbReference type="Gene3D" id="2.40.330.10">
    <property type="entry name" value="DNA-binding pseudobarrel domain"/>
    <property type="match status" value="1"/>
</dbReference>
<evidence type="ECO:0000256" key="5">
    <source>
        <dbReference type="ARBA" id="ARBA00023242"/>
    </source>
</evidence>
<dbReference type="InterPro" id="IPR015300">
    <property type="entry name" value="DNA-bd_pseudobarrel_sf"/>
</dbReference>
<keyword evidence="5" id="KW-0539">Nucleus</keyword>
<name>A0A6D2IV12_9BRAS</name>
<evidence type="ECO:0000256" key="3">
    <source>
        <dbReference type="ARBA" id="ARBA00023125"/>
    </source>
</evidence>
<organism evidence="7 8">
    <name type="scientific">Microthlaspi erraticum</name>
    <dbReference type="NCBI Taxonomy" id="1685480"/>
    <lineage>
        <taxon>Eukaryota</taxon>
        <taxon>Viridiplantae</taxon>
        <taxon>Streptophyta</taxon>
        <taxon>Embryophyta</taxon>
        <taxon>Tracheophyta</taxon>
        <taxon>Spermatophyta</taxon>
        <taxon>Magnoliopsida</taxon>
        <taxon>eudicotyledons</taxon>
        <taxon>Gunneridae</taxon>
        <taxon>Pentapetalae</taxon>
        <taxon>rosids</taxon>
        <taxon>malvids</taxon>
        <taxon>Brassicales</taxon>
        <taxon>Brassicaceae</taxon>
        <taxon>Coluteocarpeae</taxon>
        <taxon>Microthlaspi</taxon>
    </lineage>
</organism>
<dbReference type="AlphaFoldDB" id="A0A6D2IV12"/>
<reference evidence="7" key="1">
    <citation type="submission" date="2020-01" db="EMBL/GenBank/DDBJ databases">
        <authorList>
            <person name="Mishra B."/>
        </authorList>
    </citation>
    <scope>NUCLEOTIDE SEQUENCE [LARGE SCALE GENOMIC DNA]</scope>
</reference>
<dbReference type="SUPFAM" id="SSF101936">
    <property type="entry name" value="DNA-binding pseudobarrel domain"/>
    <property type="match status" value="1"/>
</dbReference>